<evidence type="ECO:0000256" key="1">
    <source>
        <dbReference type="ARBA" id="ARBA00005466"/>
    </source>
</evidence>
<dbReference type="InterPro" id="IPR016166">
    <property type="entry name" value="FAD-bd_PCMH"/>
</dbReference>
<comment type="similarity">
    <text evidence="1">Belongs to the oxygen-dependent FAD-linked oxidoreductase family.</text>
</comment>
<dbReference type="Pfam" id="PF01565">
    <property type="entry name" value="FAD_binding_4"/>
    <property type="match status" value="1"/>
</dbReference>
<accession>A0A1S8B7W3</accession>
<dbReference type="PANTHER" id="PTHR42973:SF54">
    <property type="entry name" value="FAD-BINDING PCMH-TYPE DOMAIN-CONTAINING PROTEIN"/>
    <property type="match status" value="1"/>
</dbReference>
<dbReference type="GO" id="GO:0016491">
    <property type="term" value="F:oxidoreductase activity"/>
    <property type="evidence" value="ECO:0007669"/>
    <property type="project" value="UniProtKB-KW"/>
</dbReference>
<name>A0A1S8B7W3_9PEZI</name>
<gene>
    <name evidence="7" type="ORF">BK809_0004837</name>
</gene>
<dbReference type="PANTHER" id="PTHR42973">
    <property type="entry name" value="BINDING OXIDOREDUCTASE, PUTATIVE (AFU_ORTHOLOGUE AFUA_1G17690)-RELATED"/>
    <property type="match status" value="1"/>
</dbReference>
<evidence type="ECO:0000313" key="7">
    <source>
        <dbReference type="EMBL" id="OMP83456.1"/>
    </source>
</evidence>
<evidence type="ECO:0000256" key="2">
    <source>
        <dbReference type="ARBA" id="ARBA00022630"/>
    </source>
</evidence>
<keyword evidence="4" id="KW-0560">Oxidoreductase</keyword>
<evidence type="ECO:0000256" key="3">
    <source>
        <dbReference type="ARBA" id="ARBA00022827"/>
    </source>
</evidence>
<dbReference type="Gene3D" id="3.30.465.10">
    <property type="match status" value="1"/>
</dbReference>
<comment type="caution">
    <text evidence="7">The sequence shown here is derived from an EMBL/GenBank/DDBJ whole genome shotgun (WGS) entry which is preliminary data.</text>
</comment>
<feature type="domain" description="FAD-binding PCMH-type" evidence="6">
    <location>
        <begin position="61"/>
        <end position="234"/>
    </location>
</feature>
<dbReference type="InterPro" id="IPR050416">
    <property type="entry name" value="FAD-linked_Oxidoreductase"/>
</dbReference>
<evidence type="ECO:0000313" key="8">
    <source>
        <dbReference type="Proteomes" id="UP000190776"/>
    </source>
</evidence>
<dbReference type="STRING" id="420778.A0A1S8B7W3"/>
<evidence type="ECO:0000259" key="6">
    <source>
        <dbReference type="PROSITE" id="PS51387"/>
    </source>
</evidence>
<proteinExistence type="inferred from homology"/>
<evidence type="ECO:0000256" key="4">
    <source>
        <dbReference type="ARBA" id="ARBA00023002"/>
    </source>
</evidence>
<keyword evidence="3" id="KW-0274">FAD</keyword>
<dbReference type="SUPFAM" id="SSF56176">
    <property type="entry name" value="FAD-binding/transporter-associated domain-like"/>
    <property type="match status" value="1"/>
</dbReference>
<dbReference type="OrthoDB" id="2151789at2759"/>
<dbReference type="PROSITE" id="PS51387">
    <property type="entry name" value="FAD_PCMH"/>
    <property type="match status" value="1"/>
</dbReference>
<protein>
    <submittedName>
        <fullName evidence="7">Bifunctional solanapyrone synthase</fullName>
    </submittedName>
</protein>
<sequence>MALRTSLLFALAVNAGAAIASNFSSPAAACQFFGENYPNITSFPNQTAYIDINKDYWSAAASLGPACIFSPSSAELMGAAVKALVRFNAPFAIKGGGHMAIEGAANIDSSGVLLSSTNLNQIELSEDKSSVAVGPGNRWGDVYNYLESYGLAVVGGRMSIVGVPGLLMGGGISSFGNEYGWSSSNIDSYTCVLSNGDVVVANATNDHADLFWALRGGGNSFCLVTNFQMRTIDVPVMSAGQRSYGTGDAVGRAFLDSVYEMTVHPSPDVKGAVTPIARASDAFNGTTYNAMFYYNGNDTTPDFFANFSAPVLTPEHDSMTVMTGMGAAAEAMAEGTDTVLGMREGWWVVSIVANREAMQIIHDTYFATVAEHFGDIEGWITGLAYNIISKEYVLAGINDGGDPMGLDPNAGPYFWVEESITWTHAEDDDKIQAFYEEVNRKITAQLEPLGVLHPFLYMNDVNQVQDVFAGYPKSSVQMLQMIRDKYDPDMVFTKQMPGGFKVANAQC</sequence>
<keyword evidence="2" id="KW-0285">Flavoprotein</keyword>
<organism evidence="7 8">
    <name type="scientific">Diplodia seriata</name>
    <dbReference type="NCBI Taxonomy" id="420778"/>
    <lineage>
        <taxon>Eukaryota</taxon>
        <taxon>Fungi</taxon>
        <taxon>Dikarya</taxon>
        <taxon>Ascomycota</taxon>
        <taxon>Pezizomycotina</taxon>
        <taxon>Dothideomycetes</taxon>
        <taxon>Dothideomycetes incertae sedis</taxon>
        <taxon>Botryosphaeriales</taxon>
        <taxon>Botryosphaeriaceae</taxon>
        <taxon>Diplodia</taxon>
    </lineage>
</organism>
<dbReference type="InterPro" id="IPR006094">
    <property type="entry name" value="Oxid_FAD_bind_N"/>
</dbReference>
<feature type="chain" id="PRO_5013001067" evidence="5">
    <location>
        <begin position="21"/>
        <end position="507"/>
    </location>
</feature>
<evidence type="ECO:0000256" key="5">
    <source>
        <dbReference type="SAM" id="SignalP"/>
    </source>
</evidence>
<dbReference type="InterPro" id="IPR036318">
    <property type="entry name" value="FAD-bd_PCMH-like_sf"/>
</dbReference>
<dbReference type="EMBL" id="MSZU01000111">
    <property type="protein sequence ID" value="OMP83456.1"/>
    <property type="molecule type" value="Genomic_DNA"/>
</dbReference>
<feature type="signal peptide" evidence="5">
    <location>
        <begin position="1"/>
        <end position="20"/>
    </location>
</feature>
<dbReference type="AlphaFoldDB" id="A0A1S8B7W3"/>
<keyword evidence="5" id="KW-0732">Signal</keyword>
<dbReference type="GO" id="GO:0071949">
    <property type="term" value="F:FAD binding"/>
    <property type="evidence" value="ECO:0007669"/>
    <property type="project" value="InterPro"/>
</dbReference>
<dbReference type="InterPro" id="IPR016169">
    <property type="entry name" value="FAD-bd_PCMH_sub2"/>
</dbReference>
<reference evidence="7 8" key="1">
    <citation type="submission" date="2017-01" db="EMBL/GenBank/DDBJ databases">
        <title>Draft genome sequence of Diplodia seriata F98.1, a fungal species involved in grapevine trunk diseases.</title>
        <authorList>
            <person name="Robert-Siegwald G."/>
            <person name="Vallet J."/>
            <person name="Abou-Mansour E."/>
            <person name="Xu J."/>
            <person name="Rey P."/>
            <person name="Bertsch C."/>
            <person name="Rego C."/>
            <person name="Larignon P."/>
            <person name="Fontaine F."/>
            <person name="Lebrun M.-H."/>
        </authorList>
    </citation>
    <scope>NUCLEOTIDE SEQUENCE [LARGE SCALE GENOMIC DNA]</scope>
    <source>
        <strain evidence="7 8">F98.1</strain>
    </source>
</reference>
<dbReference type="Proteomes" id="UP000190776">
    <property type="component" value="Unassembled WGS sequence"/>
</dbReference>